<dbReference type="Gene3D" id="2.40.170.20">
    <property type="entry name" value="TonB-dependent receptor, beta-barrel domain"/>
    <property type="match status" value="1"/>
</dbReference>
<dbReference type="Pfam" id="PF07715">
    <property type="entry name" value="Plug"/>
    <property type="match status" value="1"/>
</dbReference>
<accession>A0A5P8NXZ2</accession>
<dbReference type="AlphaFoldDB" id="A0A5P8NXZ2"/>
<evidence type="ECO:0000259" key="13">
    <source>
        <dbReference type="Pfam" id="PF07715"/>
    </source>
</evidence>
<dbReference type="InterPro" id="IPR012910">
    <property type="entry name" value="Plug_dom"/>
</dbReference>
<dbReference type="InterPro" id="IPR036942">
    <property type="entry name" value="Beta-barrel_TonB_sf"/>
</dbReference>
<dbReference type="CDD" id="cd01347">
    <property type="entry name" value="ligand_gated_channel"/>
    <property type="match status" value="1"/>
</dbReference>
<dbReference type="InterPro" id="IPR000531">
    <property type="entry name" value="Beta-barrel_TonB"/>
</dbReference>
<name>A0A5P8NXZ2_9BACT</name>
<evidence type="ECO:0000256" key="5">
    <source>
        <dbReference type="ARBA" id="ARBA00022729"/>
    </source>
</evidence>
<feature type="domain" description="TonB-dependent receptor-like beta-barrel" evidence="12">
    <location>
        <begin position="176"/>
        <end position="592"/>
    </location>
</feature>
<dbReference type="PROSITE" id="PS52016">
    <property type="entry name" value="TONB_DEPENDENT_REC_3"/>
    <property type="match status" value="1"/>
</dbReference>
<evidence type="ECO:0000256" key="10">
    <source>
        <dbReference type="PROSITE-ProRule" id="PRU01360"/>
    </source>
</evidence>
<evidence type="ECO:0000256" key="8">
    <source>
        <dbReference type="ARBA" id="ARBA00023170"/>
    </source>
</evidence>
<evidence type="ECO:0000256" key="9">
    <source>
        <dbReference type="ARBA" id="ARBA00023237"/>
    </source>
</evidence>
<comment type="subcellular location">
    <subcellularLocation>
        <location evidence="1 10">Cell outer membrane</location>
        <topology evidence="1 10">Multi-pass membrane protein</topology>
    </subcellularLocation>
</comment>
<proteinExistence type="inferred from homology"/>
<keyword evidence="6 11" id="KW-0798">TonB box</keyword>
<organism evidence="14 15">
    <name type="scientific">Sulfurimonas lithotrophica</name>
    <dbReference type="NCBI Taxonomy" id="2590022"/>
    <lineage>
        <taxon>Bacteria</taxon>
        <taxon>Pseudomonadati</taxon>
        <taxon>Campylobacterota</taxon>
        <taxon>Epsilonproteobacteria</taxon>
        <taxon>Campylobacterales</taxon>
        <taxon>Sulfurimonadaceae</taxon>
        <taxon>Sulfurimonas</taxon>
    </lineage>
</organism>
<keyword evidence="5" id="KW-0732">Signal</keyword>
<dbReference type="OrthoDB" id="5389752at2"/>
<keyword evidence="15" id="KW-1185">Reference proteome</keyword>
<reference evidence="14 15" key="1">
    <citation type="submission" date="2019-09" db="EMBL/GenBank/DDBJ databases">
        <title>Sulfurimonas gotlandica sp. nov., a chemoautotrophic and psychrotolerant epsilonproteobacterium isolated from a pelagic redoxcline, and an emended description of the genus Sulfurimonas.</title>
        <authorList>
            <person name="Wang S."/>
            <person name="Jiang L."/>
            <person name="Shao S."/>
        </authorList>
    </citation>
    <scope>NUCLEOTIDE SEQUENCE [LARGE SCALE GENOMIC DNA]</scope>
    <source>
        <strain evidence="14 15">GYSZ_1</strain>
    </source>
</reference>
<dbReference type="RefSeq" id="WP_152306245.1">
    <property type="nucleotide sequence ID" value="NZ_CP043617.1"/>
</dbReference>
<dbReference type="SUPFAM" id="SSF56935">
    <property type="entry name" value="Porins"/>
    <property type="match status" value="1"/>
</dbReference>
<keyword evidence="7 10" id="KW-0472">Membrane</keyword>
<evidence type="ECO:0000256" key="2">
    <source>
        <dbReference type="ARBA" id="ARBA00022448"/>
    </source>
</evidence>
<dbReference type="GO" id="GO:0015344">
    <property type="term" value="F:siderophore uptake transmembrane transporter activity"/>
    <property type="evidence" value="ECO:0007669"/>
    <property type="project" value="TreeGrafter"/>
</dbReference>
<evidence type="ECO:0000313" key="14">
    <source>
        <dbReference type="EMBL" id="QFR48302.1"/>
    </source>
</evidence>
<keyword evidence="4 10" id="KW-0812">Transmembrane</keyword>
<evidence type="ECO:0000256" key="7">
    <source>
        <dbReference type="ARBA" id="ARBA00023136"/>
    </source>
</evidence>
<keyword evidence="9 10" id="KW-0998">Cell outer membrane</keyword>
<dbReference type="PANTHER" id="PTHR30069:SF29">
    <property type="entry name" value="HEMOGLOBIN AND HEMOGLOBIN-HAPTOGLOBIN-BINDING PROTEIN 1-RELATED"/>
    <property type="match status" value="1"/>
</dbReference>
<evidence type="ECO:0000259" key="12">
    <source>
        <dbReference type="Pfam" id="PF00593"/>
    </source>
</evidence>
<evidence type="ECO:0000256" key="1">
    <source>
        <dbReference type="ARBA" id="ARBA00004571"/>
    </source>
</evidence>
<sequence length="618" mass="69330">MTKTIKLSLVCASMYTSLFAGEVELKDVVVTGATKSEQSIQDVTSNVTLISSEELEEKHSLSVVEILSNISGINIVNSGGLGSTTSVQLRGMSNSRTLVLIDGVRYQDPSSTSGASLSHLMASDIERIEIIKGAQSGIWGADASAGVINIITKSAQKGTHLRANIEYGSFKTKKYGATASYKNDDLELKLSANRITSDSFSVQAPNGENVDNYEDDPYENTTINFNAKYNITNDAAIKLNVTSVDALKDYDSFGDPNDNTLRSDIKNLLYSASYFQKIDNHNLELKYENSKFERDEIGTVAMWGTEYVKVFNGEIQNIELSDNYKYMKDSFLLFGLGASSDDVDYIMTDNSKTQKENKNNYIYLTNSNKFESLILSQSIRYDRYNNFDNKATGKLGLKYNFKKDVYLSSNFGTGYNTPNIVQELNPWGMVNPDLNPENSKTFDISLGYKGLELTYFYQKIKDLIEWYDPDGWGGNPAIYKNLDGESTFKGLELAYKQNLGENLIFNSNATYLNAKNKDGQRLIRRPKYTANASLDYYPYESLHLGLYANYVGERYDQANEQGKQTGKYTLANFTAGYTLSKYLDFYLKVDNISDRYYQEADGYATAGRSYYCGLNAKY</sequence>
<keyword evidence="3 10" id="KW-1134">Transmembrane beta strand</keyword>
<evidence type="ECO:0000256" key="11">
    <source>
        <dbReference type="RuleBase" id="RU003357"/>
    </source>
</evidence>
<dbReference type="Pfam" id="PF00593">
    <property type="entry name" value="TonB_dep_Rec_b-barrel"/>
    <property type="match status" value="1"/>
</dbReference>
<dbReference type="EMBL" id="CP043617">
    <property type="protein sequence ID" value="QFR48302.1"/>
    <property type="molecule type" value="Genomic_DNA"/>
</dbReference>
<protein>
    <submittedName>
        <fullName evidence="14">TonB-dependent receptor</fullName>
    </submittedName>
</protein>
<evidence type="ECO:0000256" key="6">
    <source>
        <dbReference type="ARBA" id="ARBA00023077"/>
    </source>
</evidence>
<dbReference type="GO" id="GO:0044718">
    <property type="term" value="P:siderophore transmembrane transport"/>
    <property type="evidence" value="ECO:0007669"/>
    <property type="project" value="TreeGrafter"/>
</dbReference>
<dbReference type="Gene3D" id="2.170.130.10">
    <property type="entry name" value="TonB-dependent receptor, plug domain"/>
    <property type="match status" value="1"/>
</dbReference>
<dbReference type="InterPro" id="IPR037066">
    <property type="entry name" value="Plug_dom_sf"/>
</dbReference>
<feature type="domain" description="TonB-dependent receptor plug" evidence="13">
    <location>
        <begin position="40"/>
        <end position="147"/>
    </location>
</feature>
<evidence type="ECO:0000256" key="4">
    <source>
        <dbReference type="ARBA" id="ARBA00022692"/>
    </source>
</evidence>
<comment type="similarity">
    <text evidence="10 11">Belongs to the TonB-dependent receptor family.</text>
</comment>
<dbReference type="InterPro" id="IPR039426">
    <property type="entry name" value="TonB-dep_rcpt-like"/>
</dbReference>
<dbReference type="Proteomes" id="UP000326944">
    <property type="component" value="Chromosome"/>
</dbReference>
<keyword evidence="8 14" id="KW-0675">Receptor</keyword>
<gene>
    <name evidence="14" type="ORF">FJR48_00605</name>
</gene>
<keyword evidence="2 10" id="KW-0813">Transport</keyword>
<dbReference type="GO" id="GO:0009279">
    <property type="term" value="C:cell outer membrane"/>
    <property type="evidence" value="ECO:0007669"/>
    <property type="project" value="UniProtKB-SubCell"/>
</dbReference>
<dbReference type="KEGG" id="sulg:FJR48_00605"/>
<evidence type="ECO:0000313" key="15">
    <source>
        <dbReference type="Proteomes" id="UP000326944"/>
    </source>
</evidence>
<dbReference type="PANTHER" id="PTHR30069">
    <property type="entry name" value="TONB-DEPENDENT OUTER MEMBRANE RECEPTOR"/>
    <property type="match status" value="1"/>
</dbReference>
<evidence type="ECO:0000256" key="3">
    <source>
        <dbReference type="ARBA" id="ARBA00022452"/>
    </source>
</evidence>